<evidence type="ECO:0000256" key="2">
    <source>
        <dbReference type="ARBA" id="ARBA00022649"/>
    </source>
</evidence>
<dbReference type="InterPro" id="IPR011067">
    <property type="entry name" value="Plasmid_toxin/cell-grow_inhib"/>
</dbReference>
<protein>
    <submittedName>
        <fullName evidence="3">Programmed cell death toxin MazF</fullName>
    </submittedName>
</protein>
<dbReference type="Gene3D" id="2.30.30.110">
    <property type="match status" value="1"/>
</dbReference>
<evidence type="ECO:0000256" key="1">
    <source>
        <dbReference type="ARBA" id="ARBA00007521"/>
    </source>
</evidence>
<keyword evidence="4" id="KW-1185">Reference proteome</keyword>
<dbReference type="RefSeq" id="WP_038291284.1">
    <property type="nucleotide sequence ID" value="NZ_BAVR01000088.1"/>
</dbReference>
<evidence type="ECO:0000313" key="4">
    <source>
        <dbReference type="Proteomes" id="UP000019109"/>
    </source>
</evidence>
<organism evidence="3 4">
    <name type="scientific">Acetivibrio straminisolvens JCM 21531</name>
    <dbReference type="NCBI Taxonomy" id="1294263"/>
    <lineage>
        <taxon>Bacteria</taxon>
        <taxon>Bacillati</taxon>
        <taxon>Bacillota</taxon>
        <taxon>Clostridia</taxon>
        <taxon>Eubacteriales</taxon>
        <taxon>Oscillospiraceae</taxon>
        <taxon>Acetivibrio</taxon>
    </lineage>
</organism>
<accession>W4VC01</accession>
<dbReference type="AlphaFoldDB" id="W4VC01"/>
<dbReference type="GO" id="GO:0006402">
    <property type="term" value="P:mRNA catabolic process"/>
    <property type="evidence" value="ECO:0007669"/>
    <property type="project" value="TreeGrafter"/>
</dbReference>
<dbReference type="GO" id="GO:0003677">
    <property type="term" value="F:DNA binding"/>
    <property type="evidence" value="ECO:0007669"/>
    <property type="project" value="InterPro"/>
</dbReference>
<dbReference type="Proteomes" id="UP000019109">
    <property type="component" value="Unassembled WGS sequence"/>
</dbReference>
<proteinExistence type="inferred from homology"/>
<dbReference type="OrthoDB" id="9808744at2"/>
<dbReference type="EMBL" id="BAVR01000088">
    <property type="protein sequence ID" value="GAE90732.1"/>
    <property type="molecule type" value="Genomic_DNA"/>
</dbReference>
<keyword evidence="2" id="KW-1277">Toxin-antitoxin system</keyword>
<dbReference type="SUPFAM" id="SSF50118">
    <property type="entry name" value="Cell growth inhibitor/plasmid maintenance toxic component"/>
    <property type="match status" value="1"/>
</dbReference>
<dbReference type="STRING" id="1294263.JCM21531_4367"/>
<dbReference type="PANTHER" id="PTHR33988">
    <property type="entry name" value="ENDORIBONUCLEASE MAZF-RELATED"/>
    <property type="match status" value="1"/>
</dbReference>
<reference evidence="3" key="1">
    <citation type="journal article" date="2014" name="Genome Announc.">
        <title>Draft Genome Sequence of Clostridium straminisolvens Strain JCM 21531T, Isolated from a Cellulose-Degrading Bacterial Community.</title>
        <authorList>
            <person name="Yuki M."/>
            <person name="Oshima K."/>
            <person name="Suda W."/>
            <person name="Sakamoto M."/>
            <person name="Kitamura K."/>
            <person name="Iida T."/>
            <person name="Hattori M."/>
            <person name="Ohkuma M."/>
        </authorList>
    </citation>
    <scope>NUCLEOTIDE SEQUENCE [LARGE SCALE GENOMIC DNA]</scope>
    <source>
        <strain evidence="3">JCM 21531</strain>
    </source>
</reference>
<comment type="caution">
    <text evidence="3">The sequence shown here is derived from an EMBL/GenBank/DDBJ whole genome shotgun (WGS) entry which is preliminary data.</text>
</comment>
<name>W4VC01_9FIRM</name>
<dbReference type="GO" id="GO:0016075">
    <property type="term" value="P:rRNA catabolic process"/>
    <property type="evidence" value="ECO:0007669"/>
    <property type="project" value="TreeGrafter"/>
</dbReference>
<evidence type="ECO:0000313" key="3">
    <source>
        <dbReference type="EMBL" id="GAE90732.1"/>
    </source>
</evidence>
<dbReference type="PANTHER" id="PTHR33988:SF3">
    <property type="entry name" value="ENDORIBONUCLEASE TOXIN CHPB-RELATED"/>
    <property type="match status" value="1"/>
</dbReference>
<comment type="similarity">
    <text evidence="1">Belongs to the PemK/MazF family.</text>
</comment>
<sequence length="127" mass="14250">MENIPGRDDLIVLNFTPQTGHEQAGRRNAIVLSPERFNEVTGFVAVCPITSHKKGYPFEVELPSEGITPDNDGYPIKGVILTDQIKSLDWRARNLKILKKYNPNDAQIEKINAIIEECLAKIATYLT</sequence>
<dbReference type="GO" id="GO:0004521">
    <property type="term" value="F:RNA endonuclease activity"/>
    <property type="evidence" value="ECO:0007669"/>
    <property type="project" value="TreeGrafter"/>
</dbReference>
<dbReference type="Pfam" id="PF02452">
    <property type="entry name" value="PemK_toxin"/>
    <property type="match status" value="1"/>
</dbReference>
<gene>
    <name evidence="3" type="ORF">JCM21531_4367</name>
</gene>
<dbReference type="InterPro" id="IPR003477">
    <property type="entry name" value="PemK-like"/>
</dbReference>